<organism evidence="11 12">
    <name type="scientific">Leucosporidium creatinivorum</name>
    <dbReference type="NCBI Taxonomy" id="106004"/>
    <lineage>
        <taxon>Eukaryota</taxon>
        <taxon>Fungi</taxon>
        <taxon>Dikarya</taxon>
        <taxon>Basidiomycota</taxon>
        <taxon>Pucciniomycotina</taxon>
        <taxon>Microbotryomycetes</taxon>
        <taxon>Leucosporidiales</taxon>
        <taxon>Leucosporidium</taxon>
    </lineage>
</organism>
<name>A0A1Y2FL26_9BASI</name>
<keyword evidence="5" id="KW-0653">Protein transport</keyword>
<dbReference type="GO" id="GO:0005802">
    <property type="term" value="C:trans-Golgi network"/>
    <property type="evidence" value="ECO:0007669"/>
    <property type="project" value="TreeGrafter"/>
</dbReference>
<evidence type="ECO:0000313" key="11">
    <source>
        <dbReference type="EMBL" id="ORY84692.1"/>
    </source>
</evidence>
<keyword evidence="12" id="KW-1185">Reference proteome</keyword>
<evidence type="ECO:0000256" key="1">
    <source>
        <dbReference type="ARBA" id="ARBA00004653"/>
    </source>
</evidence>
<evidence type="ECO:0000313" key="12">
    <source>
        <dbReference type="Proteomes" id="UP000193467"/>
    </source>
</evidence>
<evidence type="ECO:0000256" key="7">
    <source>
        <dbReference type="ARBA" id="ARBA00023034"/>
    </source>
</evidence>
<evidence type="ECO:0000256" key="4">
    <source>
        <dbReference type="ARBA" id="ARBA00022692"/>
    </source>
</evidence>
<dbReference type="STRING" id="106004.A0A1Y2FL26"/>
<evidence type="ECO:0000256" key="9">
    <source>
        <dbReference type="SAM" id="MobiDB-lite"/>
    </source>
</evidence>
<feature type="transmembrane region" description="Helical" evidence="10">
    <location>
        <begin position="147"/>
        <end position="165"/>
    </location>
</feature>
<keyword evidence="3" id="KW-0813">Transport</keyword>
<protein>
    <submittedName>
        <fullName evidence="11">Integral membrane protein S linking to the trans Golgi network-domain-containing protein</fullName>
    </submittedName>
</protein>
<dbReference type="EMBL" id="MCGR01000017">
    <property type="protein sequence ID" value="ORY84692.1"/>
    <property type="molecule type" value="Genomic_DNA"/>
</dbReference>
<feature type="transmembrane region" description="Helical" evidence="10">
    <location>
        <begin position="200"/>
        <end position="217"/>
    </location>
</feature>
<comment type="caution">
    <text evidence="11">The sequence shown here is derived from an EMBL/GenBank/DDBJ whole genome shotgun (WGS) entry which is preliminary data.</text>
</comment>
<feature type="compositionally biased region" description="Basic and acidic residues" evidence="9">
    <location>
        <begin position="251"/>
        <end position="266"/>
    </location>
</feature>
<dbReference type="GO" id="GO:0006895">
    <property type="term" value="P:Golgi to endosome transport"/>
    <property type="evidence" value="ECO:0007669"/>
    <property type="project" value="TreeGrafter"/>
</dbReference>
<evidence type="ECO:0000256" key="3">
    <source>
        <dbReference type="ARBA" id="ARBA00022448"/>
    </source>
</evidence>
<dbReference type="GO" id="GO:0043001">
    <property type="term" value="P:Golgi to plasma membrane protein transport"/>
    <property type="evidence" value="ECO:0007669"/>
    <property type="project" value="TreeGrafter"/>
</dbReference>
<dbReference type="PANTHER" id="PTHR12952:SF0">
    <property type="entry name" value="PROTEIN SYS1 HOMOLOG"/>
    <property type="match status" value="1"/>
</dbReference>
<evidence type="ECO:0000256" key="2">
    <source>
        <dbReference type="ARBA" id="ARBA00008160"/>
    </source>
</evidence>
<evidence type="ECO:0000256" key="10">
    <source>
        <dbReference type="SAM" id="Phobius"/>
    </source>
</evidence>
<dbReference type="GO" id="GO:0005829">
    <property type="term" value="C:cytosol"/>
    <property type="evidence" value="ECO:0007669"/>
    <property type="project" value="GOC"/>
</dbReference>
<dbReference type="GO" id="GO:0034067">
    <property type="term" value="P:protein localization to Golgi apparatus"/>
    <property type="evidence" value="ECO:0007669"/>
    <property type="project" value="TreeGrafter"/>
</dbReference>
<sequence>MAPAARLSLPYGKRLPSISIAPARFRVQGWDPLLIISQIVSLQCLHYLSMSLILPVLLHIFTNPTLLSYEGGATSVSLLMDWREFTGSPTVSLAPAFKKGLKVGLVGLSSVVTGRGPGGTGSGGELVLGDIKRGLIRVVERDSARGWTVAAGWIGASMVDILYLYHLIRRPTHILDFSLTLIFNHLILTTYYSSSFPSSFFFWFILSISTVAQIVIAEQWCVRREMREGFQIDTMSAANTPIPGTPSTPRDGGRRKEDIEMGKMRVDGMLSAGNGASGSGGGGGSYERVPNEDRN</sequence>
<proteinExistence type="inferred from homology"/>
<evidence type="ECO:0000256" key="6">
    <source>
        <dbReference type="ARBA" id="ARBA00022989"/>
    </source>
</evidence>
<keyword evidence="8 10" id="KW-0472">Membrane</keyword>
<dbReference type="OrthoDB" id="542931at2759"/>
<keyword evidence="6 10" id="KW-1133">Transmembrane helix</keyword>
<feature type="transmembrane region" description="Helical" evidence="10">
    <location>
        <begin position="33"/>
        <end position="61"/>
    </location>
</feature>
<feature type="compositionally biased region" description="Gly residues" evidence="9">
    <location>
        <begin position="275"/>
        <end position="285"/>
    </location>
</feature>
<feature type="region of interest" description="Disordered" evidence="9">
    <location>
        <begin position="237"/>
        <end position="295"/>
    </location>
</feature>
<gene>
    <name evidence="11" type="ORF">BCR35DRAFT_303018</name>
</gene>
<dbReference type="Pfam" id="PF09801">
    <property type="entry name" value="SYS1"/>
    <property type="match status" value="2"/>
</dbReference>
<dbReference type="InterPro" id="IPR019185">
    <property type="entry name" value="Integral_membrane_SYS1-rel"/>
</dbReference>
<dbReference type="AlphaFoldDB" id="A0A1Y2FL26"/>
<evidence type="ECO:0000256" key="8">
    <source>
        <dbReference type="ARBA" id="ARBA00023136"/>
    </source>
</evidence>
<dbReference type="GO" id="GO:0000139">
    <property type="term" value="C:Golgi membrane"/>
    <property type="evidence" value="ECO:0007669"/>
    <property type="project" value="UniProtKB-SubCell"/>
</dbReference>
<accession>A0A1Y2FL26</accession>
<reference evidence="11 12" key="1">
    <citation type="submission" date="2016-07" db="EMBL/GenBank/DDBJ databases">
        <title>Pervasive Adenine N6-methylation of Active Genes in Fungi.</title>
        <authorList>
            <consortium name="DOE Joint Genome Institute"/>
            <person name="Mondo S.J."/>
            <person name="Dannebaum R.O."/>
            <person name="Kuo R.C."/>
            <person name="Labutti K."/>
            <person name="Haridas S."/>
            <person name="Kuo A."/>
            <person name="Salamov A."/>
            <person name="Ahrendt S.R."/>
            <person name="Lipzen A."/>
            <person name="Sullivan W."/>
            <person name="Andreopoulos W.B."/>
            <person name="Clum A."/>
            <person name="Lindquist E."/>
            <person name="Daum C."/>
            <person name="Ramamoorthy G.K."/>
            <person name="Gryganskyi A."/>
            <person name="Culley D."/>
            <person name="Magnuson J.K."/>
            <person name="James T.Y."/>
            <person name="O'Malley M.A."/>
            <person name="Stajich J.E."/>
            <person name="Spatafora J.W."/>
            <person name="Visel A."/>
            <person name="Grigoriev I.V."/>
        </authorList>
    </citation>
    <scope>NUCLEOTIDE SEQUENCE [LARGE SCALE GENOMIC DNA]</scope>
    <source>
        <strain evidence="11 12">62-1032</strain>
    </source>
</reference>
<dbReference type="PANTHER" id="PTHR12952">
    <property type="entry name" value="SYS1"/>
    <property type="match status" value="1"/>
</dbReference>
<comment type="similarity">
    <text evidence="2">Belongs to the SYS1 family.</text>
</comment>
<dbReference type="Proteomes" id="UP000193467">
    <property type="component" value="Unassembled WGS sequence"/>
</dbReference>
<evidence type="ECO:0000256" key="5">
    <source>
        <dbReference type="ARBA" id="ARBA00022927"/>
    </source>
</evidence>
<comment type="subcellular location">
    <subcellularLocation>
        <location evidence="1">Golgi apparatus membrane</location>
        <topology evidence="1">Multi-pass membrane protein</topology>
    </subcellularLocation>
</comment>
<keyword evidence="7" id="KW-0333">Golgi apparatus</keyword>
<dbReference type="InParanoid" id="A0A1Y2FL26"/>
<keyword evidence="4 10" id="KW-0812">Transmembrane</keyword>